<dbReference type="AlphaFoldDB" id="A0AA85B4Q6"/>
<dbReference type="InterPro" id="IPR035903">
    <property type="entry name" value="HesB-like_dom_sf"/>
</dbReference>
<dbReference type="Pfam" id="PF01521">
    <property type="entry name" value="Fe-S_biosyn"/>
    <property type="match status" value="1"/>
</dbReference>
<dbReference type="GO" id="GO:0120510">
    <property type="term" value="C:mitochondrial [4Fe-4S] assembly complex"/>
    <property type="evidence" value="ECO:0007669"/>
    <property type="project" value="UniProtKB-ARBA"/>
</dbReference>
<dbReference type="WBParaSite" id="SMTH1_32880.1">
    <property type="protein sequence ID" value="SMTH1_32880.1"/>
    <property type="gene ID" value="SMTH1_32880"/>
</dbReference>
<dbReference type="GO" id="GO:0016226">
    <property type="term" value="P:iron-sulfur cluster assembly"/>
    <property type="evidence" value="ECO:0007669"/>
    <property type="project" value="InterPro"/>
</dbReference>
<evidence type="ECO:0000259" key="10">
    <source>
        <dbReference type="Pfam" id="PF01521"/>
    </source>
</evidence>
<comment type="similarity">
    <text evidence="2">Belongs to the HesB/IscA family.</text>
</comment>
<dbReference type="Proteomes" id="UP000050791">
    <property type="component" value="Unassembled WGS sequence"/>
</dbReference>
<evidence type="ECO:0000256" key="5">
    <source>
        <dbReference type="ARBA" id="ARBA00023128"/>
    </source>
</evidence>
<dbReference type="InterPro" id="IPR000361">
    <property type="entry name" value="ATAP_core_dom"/>
</dbReference>
<evidence type="ECO:0000256" key="9">
    <source>
        <dbReference type="ARBA" id="ARBA00093471"/>
    </source>
</evidence>
<evidence type="ECO:0000256" key="6">
    <source>
        <dbReference type="ARBA" id="ARBA00057540"/>
    </source>
</evidence>
<dbReference type="PANTHER" id="PTHR43011:SF1">
    <property type="entry name" value="IRON-SULFUR CLUSTER ASSEMBLY 2 HOMOLOG, MITOCHONDRIAL"/>
    <property type="match status" value="1"/>
</dbReference>
<dbReference type="GO" id="GO:0051539">
    <property type="term" value="F:4 iron, 4 sulfur cluster binding"/>
    <property type="evidence" value="ECO:0007669"/>
    <property type="project" value="TreeGrafter"/>
</dbReference>
<evidence type="ECO:0000256" key="7">
    <source>
        <dbReference type="ARBA" id="ARBA00073313"/>
    </source>
</evidence>
<evidence type="ECO:0000313" key="11">
    <source>
        <dbReference type="Proteomes" id="UP000050791"/>
    </source>
</evidence>
<dbReference type="InterPro" id="IPR016092">
    <property type="entry name" value="ATAP"/>
</dbReference>
<sequence>MQPSIQKSLQTLSRKLFCQLPLPVRKCSTKHLLFLTESSIQRLKQIEAKGSLMRILVDSGGCSGFQYKFQLVDKIQETDKVVKQDGVVVVVDDVSLEFIKGSTIDYEDELIRSGFCVVNNPQVDKSCSCGVSFSTKLD</sequence>
<dbReference type="PANTHER" id="PTHR43011">
    <property type="entry name" value="IRON-SULFUR CLUSTER ASSEMBLY 2 HOMOLOG, MITOCHONDRIAL"/>
    <property type="match status" value="1"/>
</dbReference>
<evidence type="ECO:0000256" key="2">
    <source>
        <dbReference type="ARBA" id="ARBA00006718"/>
    </source>
</evidence>
<comment type="function">
    <text evidence="6">Involved in the maturation of mitochondrial 4Fe-4S proteins functioning late in the iron-sulfur cluster assembly pathway. May be involved in the binding of an intermediate of Fe/S cluster assembly.</text>
</comment>
<evidence type="ECO:0000256" key="3">
    <source>
        <dbReference type="ARBA" id="ARBA00022723"/>
    </source>
</evidence>
<dbReference type="NCBIfam" id="TIGR00049">
    <property type="entry name" value="iron-sulfur cluster assembly accessory protein"/>
    <property type="match status" value="1"/>
</dbReference>
<dbReference type="GO" id="GO:0051537">
    <property type="term" value="F:2 iron, 2 sulfur cluster binding"/>
    <property type="evidence" value="ECO:0007669"/>
    <property type="project" value="TreeGrafter"/>
</dbReference>
<evidence type="ECO:0000256" key="8">
    <source>
        <dbReference type="ARBA" id="ARBA00077082"/>
    </source>
</evidence>
<evidence type="ECO:0000313" key="12">
    <source>
        <dbReference type="WBParaSite" id="SMTH1_32880.1"/>
    </source>
</evidence>
<dbReference type="Gene3D" id="2.60.300.12">
    <property type="entry name" value="HesB-like domain"/>
    <property type="match status" value="1"/>
</dbReference>
<dbReference type="GO" id="GO:0005506">
    <property type="term" value="F:iron ion binding"/>
    <property type="evidence" value="ECO:0007669"/>
    <property type="project" value="TreeGrafter"/>
</dbReference>
<reference evidence="12" key="1">
    <citation type="submission" date="2023-11" db="UniProtKB">
        <authorList>
            <consortium name="WormBaseParasite"/>
        </authorList>
    </citation>
    <scope>IDENTIFICATION</scope>
</reference>
<keyword evidence="5" id="KW-0496">Mitochondrion</keyword>
<keyword evidence="3" id="KW-0479">Metal-binding</keyword>
<feature type="domain" description="Core" evidence="10">
    <location>
        <begin position="33"/>
        <end position="130"/>
    </location>
</feature>
<protein>
    <recommendedName>
        <fullName evidence="7">Iron-sulfur cluster assembly 2 homolog, mitochondrial</fullName>
    </recommendedName>
    <alternativeName>
        <fullName evidence="8">HESB-like domain-containing protein 1</fullName>
    </alternativeName>
</protein>
<keyword evidence="4" id="KW-0408">Iron</keyword>
<organism evidence="11 12">
    <name type="scientific">Schistosoma mattheei</name>
    <dbReference type="NCBI Taxonomy" id="31246"/>
    <lineage>
        <taxon>Eukaryota</taxon>
        <taxon>Metazoa</taxon>
        <taxon>Spiralia</taxon>
        <taxon>Lophotrochozoa</taxon>
        <taxon>Platyhelminthes</taxon>
        <taxon>Trematoda</taxon>
        <taxon>Digenea</taxon>
        <taxon>Strigeidida</taxon>
        <taxon>Schistosomatoidea</taxon>
        <taxon>Schistosomatidae</taxon>
        <taxon>Schistosoma</taxon>
    </lineage>
</organism>
<name>A0AA85B4Q6_9TREM</name>
<evidence type="ECO:0000256" key="4">
    <source>
        <dbReference type="ARBA" id="ARBA00023004"/>
    </source>
</evidence>
<proteinExistence type="inferred from homology"/>
<comment type="subunit">
    <text evidence="9">Heterotetramer; forms a dimer of dimers with IBA57. Interacts with [2Fe-2S]-ISCA2 forming the heterodimer [2Fe- 2S]-ISCA2-IBA57 complex; [2Fe-2S] cluster binding is absolutely required to promote the complex formation.</text>
</comment>
<dbReference type="SUPFAM" id="SSF89360">
    <property type="entry name" value="HesB-like domain"/>
    <property type="match status" value="1"/>
</dbReference>
<evidence type="ECO:0000256" key="1">
    <source>
        <dbReference type="ARBA" id="ARBA00004173"/>
    </source>
</evidence>
<comment type="subcellular location">
    <subcellularLocation>
        <location evidence="1">Mitochondrion</location>
    </subcellularLocation>
</comment>
<dbReference type="FunFam" id="2.60.300.12:FF:000006">
    <property type="entry name" value="Iron-sulfur cluster assembly 2 mitochondrial"/>
    <property type="match status" value="1"/>
</dbReference>
<accession>A0AA85B4Q6</accession>